<feature type="domain" description="UBX" evidence="6">
    <location>
        <begin position="240"/>
        <end position="316"/>
    </location>
</feature>
<dbReference type="SMART" id="SM00166">
    <property type="entry name" value="UBX"/>
    <property type="match status" value="1"/>
</dbReference>
<evidence type="ECO:0000313" key="8">
    <source>
        <dbReference type="Proteomes" id="UP001211907"/>
    </source>
</evidence>
<dbReference type="SUPFAM" id="SSF46934">
    <property type="entry name" value="UBA-like"/>
    <property type="match status" value="1"/>
</dbReference>
<dbReference type="SUPFAM" id="SSF54236">
    <property type="entry name" value="Ubiquitin-like"/>
    <property type="match status" value="1"/>
</dbReference>
<dbReference type="GO" id="GO:0005634">
    <property type="term" value="C:nucleus"/>
    <property type="evidence" value="ECO:0007669"/>
    <property type="project" value="TreeGrafter"/>
</dbReference>
<dbReference type="PROSITE" id="PS00028">
    <property type="entry name" value="ZINC_FINGER_C2H2_1"/>
    <property type="match status" value="1"/>
</dbReference>
<dbReference type="GO" id="GO:0032435">
    <property type="term" value="P:negative regulation of proteasomal ubiquitin-dependent protein catabolic process"/>
    <property type="evidence" value="ECO:0007669"/>
    <property type="project" value="TreeGrafter"/>
</dbReference>
<dbReference type="Pfam" id="PF22562">
    <property type="entry name" value="UBA_7"/>
    <property type="match status" value="1"/>
</dbReference>
<dbReference type="PANTHER" id="PTHR46340">
    <property type="entry name" value="UBX DOMAIN-CONTAINING PROTEIN 1"/>
    <property type="match status" value="1"/>
</dbReference>
<dbReference type="InterPro" id="IPR029071">
    <property type="entry name" value="Ubiquitin-like_domsf"/>
</dbReference>
<dbReference type="AlphaFoldDB" id="A0AAD5SZL4"/>
<dbReference type="InterPro" id="IPR015940">
    <property type="entry name" value="UBA"/>
</dbReference>
<dbReference type="GO" id="GO:0036435">
    <property type="term" value="F:K48-linked polyubiquitin modification-dependent protein binding"/>
    <property type="evidence" value="ECO:0007669"/>
    <property type="project" value="TreeGrafter"/>
</dbReference>
<dbReference type="GO" id="GO:0005737">
    <property type="term" value="C:cytoplasm"/>
    <property type="evidence" value="ECO:0007669"/>
    <property type="project" value="UniProtKB-SubCell"/>
</dbReference>
<evidence type="ECO:0008006" key="9">
    <source>
        <dbReference type="Google" id="ProtNLM"/>
    </source>
</evidence>
<proteinExistence type="predicted"/>
<dbReference type="GO" id="GO:1903094">
    <property type="term" value="P:negative regulation of protein K48-linked deubiquitination"/>
    <property type="evidence" value="ECO:0007669"/>
    <property type="project" value="TreeGrafter"/>
</dbReference>
<dbReference type="PROSITE" id="PS50030">
    <property type="entry name" value="UBA"/>
    <property type="match status" value="1"/>
</dbReference>
<accession>A0AAD5SZL4</accession>
<evidence type="ECO:0000256" key="4">
    <source>
        <dbReference type="SAM" id="Coils"/>
    </source>
</evidence>
<comment type="subcellular location">
    <subcellularLocation>
        <location evidence="1">Cytoplasm</location>
    </subcellularLocation>
</comment>
<reference evidence="7" key="1">
    <citation type="submission" date="2020-05" db="EMBL/GenBank/DDBJ databases">
        <title>Phylogenomic resolution of chytrid fungi.</title>
        <authorList>
            <person name="Stajich J.E."/>
            <person name="Amses K."/>
            <person name="Simmons R."/>
            <person name="Seto K."/>
            <person name="Myers J."/>
            <person name="Bonds A."/>
            <person name="Quandt C.A."/>
            <person name="Barry K."/>
            <person name="Liu P."/>
            <person name="Grigoriev I."/>
            <person name="Longcore J.E."/>
            <person name="James T.Y."/>
        </authorList>
    </citation>
    <scope>NUCLEOTIDE SEQUENCE</scope>
    <source>
        <strain evidence="7">JEL0513</strain>
    </source>
</reference>
<evidence type="ECO:0000313" key="7">
    <source>
        <dbReference type="EMBL" id="KAJ3120249.1"/>
    </source>
</evidence>
<sequence length="317" mass="34433">MATDKEQLLAMGFEAARVEAALKATKNSGLQVAMDWLFAHADDPLPEAGESNVTAAAENTGVNDDAITEEEATAQSLKCDDCGRLLRDAAAAEFHAVKSGHQNFSESTQAIKPLTEEEKKAKLEELKAKMAARKEEKRLLEIEENKAKEKVRRATGKELVEIKEKMAELEMKKAAEAKKREKEQDKIAKQKIKDQIEADKKERNARFEKEKLERHGLQATATTTAAAPAAAVVASAAGPKEYSDARIQIRLAAGGAITHVFKSADLLSVVYAHVSEHTGAAIGTFKLATTFPRKILEEQSKSLKELGLAPSASLAMV</sequence>
<dbReference type="EMBL" id="JADGJH010000980">
    <property type="protein sequence ID" value="KAJ3120249.1"/>
    <property type="molecule type" value="Genomic_DNA"/>
</dbReference>
<evidence type="ECO:0000256" key="1">
    <source>
        <dbReference type="ARBA" id="ARBA00004496"/>
    </source>
</evidence>
<evidence type="ECO:0000259" key="5">
    <source>
        <dbReference type="PROSITE" id="PS50030"/>
    </source>
</evidence>
<dbReference type="Proteomes" id="UP001211907">
    <property type="component" value="Unassembled WGS sequence"/>
</dbReference>
<dbReference type="Gene3D" id="3.10.20.90">
    <property type="entry name" value="Phosphatidylinositol 3-kinase Catalytic Subunit, Chain A, domain 1"/>
    <property type="match status" value="1"/>
</dbReference>
<dbReference type="Pfam" id="PF00789">
    <property type="entry name" value="UBX"/>
    <property type="match status" value="1"/>
</dbReference>
<evidence type="ECO:0000256" key="3">
    <source>
        <dbReference type="ARBA" id="ARBA00023054"/>
    </source>
</evidence>
<dbReference type="GO" id="GO:0031397">
    <property type="term" value="P:negative regulation of protein ubiquitination"/>
    <property type="evidence" value="ECO:0007669"/>
    <property type="project" value="TreeGrafter"/>
</dbReference>
<keyword evidence="3 4" id="KW-0175">Coiled coil</keyword>
<dbReference type="InterPro" id="IPR013087">
    <property type="entry name" value="Znf_C2H2_type"/>
</dbReference>
<feature type="coiled-coil region" evidence="4">
    <location>
        <begin position="116"/>
        <end position="186"/>
    </location>
</feature>
<dbReference type="PROSITE" id="PS50033">
    <property type="entry name" value="UBX"/>
    <property type="match status" value="1"/>
</dbReference>
<protein>
    <recommendedName>
        <fullName evidence="9">UBX domain-containing protein 1</fullName>
    </recommendedName>
</protein>
<keyword evidence="8" id="KW-1185">Reference proteome</keyword>
<organism evidence="7 8">
    <name type="scientific">Physocladia obscura</name>
    <dbReference type="NCBI Taxonomy" id="109957"/>
    <lineage>
        <taxon>Eukaryota</taxon>
        <taxon>Fungi</taxon>
        <taxon>Fungi incertae sedis</taxon>
        <taxon>Chytridiomycota</taxon>
        <taxon>Chytridiomycota incertae sedis</taxon>
        <taxon>Chytridiomycetes</taxon>
        <taxon>Chytridiales</taxon>
        <taxon>Chytriomycetaceae</taxon>
        <taxon>Physocladia</taxon>
    </lineage>
</organism>
<evidence type="ECO:0000256" key="2">
    <source>
        <dbReference type="ARBA" id="ARBA00022490"/>
    </source>
</evidence>
<evidence type="ECO:0000259" key="6">
    <source>
        <dbReference type="PROSITE" id="PS50033"/>
    </source>
</evidence>
<dbReference type="InterPro" id="IPR001012">
    <property type="entry name" value="UBX_dom"/>
</dbReference>
<comment type="caution">
    <text evidence="7">The sequence shown here is derived from an EMBL/GenBank/DDBJ whole genome shotgun (WGS) entry which is preliminary data.</text>
</comment>
<dbReference type="Gene3D" id="1.10.8.10">
    <property type="entry name" value="DNA helicase RuvA subunit, C-terminal domain"/>
    <property type="match status" value="1"/>
</dbReference>
<name>A0AAD5SZL4_9FUNG</name>
<gene>
    <name evidence="7" type="ORF">HK100_012882</name>
</gene>
<feature type="domain" description="UBA" evidence="5">
    <location>
        <begin position="6"/>
        <end position="40"/>
    </location>
</feature>
<keyword evidence="2" id="KW-0963">Cytoplasm</keyword>
<dbReference type="InterPro" id="IPR009060">
    <property type="entry name" value="UBA-like_sf"/>
</dbReference>
<dbReference type="PANTHER" id="PTHR46340:SF1">
    <property type="entry name" value="UBX DOMAIN-CONTAINING PROTEIN 1"/>
    <property type="match status" value="1"/>
</dbReference>